<accession>A0ABD3FKA2</accession>
<dbReference type="PANTHER" id="PTHR20875">
    <property type="entry name" value="EF-HAND CALCIUM-BINDING DOMAIN-CONTAINING PROTEIN 6-RELATED"/>
    <property type="match status" value="1"/>
</dbReference>
<dbReference type="PANTHER" id="PTHR20875:SF0">
    <property type="entry name" value="GH12158P"/>
    <property type="match status" value="1"/>
</dbReference>
<feature type="compositionally biased region" description="Polar residues" evidence="2">
    <location>
        <begin position="209"/>
        <end position="229"/>
    </location>
</feature>
<evidence type="ECO:0000256" key="1">
    <source>
        <dbReference type="SAM" id="Coils"/>
    </source>
</evidence>
<feature type="region of interest" description="Disordered" evidence="2">
    <location>
        <begin position="1409"/>
        <end position="1446"/>
    </location>
</feature>
<dbReference type="SMART" id="SM00054">
    <property type="entry name" value="EFh"/>
    <property type="match status" value="2"/>
</dbReference>
<organism evidence="4 5">
    <name type="scientific">Phytophthora oleae</name>
    <dbReference type="NCBI Taxonomy" id="2107226"/>
    <lineage>
        <taxon>Eukaryota</taxon>
        <taxon>Sar</taxon>
        <taxon>Stramenopiles</taxon>
        <taxon>Oomycota</taxon>
        <taxon>Peronosporomycetes</taxon>
        <taxon>Peronosporales</taxon>
        <taxon>Peronosporaceae</taxon>
        <taxon>Phytophthora</taxon>
    </lineage>
</organism>
<keyword evidence="5" id="KW-1185">Reference proteome</keyword>
<dbReference type="InterPro" id="IPR002048">
    <property type="entry name" value="EF_hand_dom"/>
</dbReference>
<dbReference type="SUPFAM" id="SSF47473">
    <property type="entry name" value="EF-hand"/>
    <property type="match status" value="4"/>
</dbReference>
<reference evidence="4 5" key="1">
    <citation type="submission" date="2024-09" db="EMBL/GenBank/DDBJ databases">
        <title>Genome sequencing and assembly of Phytophthora oleae, isolate VK10A, causative agent of rot of olive drupes.</title>
        <authorList>
            <person name="Conti Taguali S."/>
            <person name="Riolo M."/>
            <person name="La Spada F."/>
            <person name="Cacciola S.O."/>
            <person name="Dionisio G."/>
        </authorList>
    </citation>
    <scope>NUCLEOTIDE SEQUENCE [LARGE SCALE GENOMIC DNA]</scope>
    <source>
        <strain evidence="4 5">VK10A</strain>
    </source>
</reference>
<gene>
    <name evidence="4" type="ORF">V7S43_008440</name>
</gene>
<feature type="compositionally biased region" description="Basic and acidic residues" evidence="2">
    <location>
        <begin position="1416"/>
        <end position="1446"/>
    </location>
</feature>
<dbReference type="PROSITE" id="PS50222">
    <property type="entry name" value="EF_HAND_2"/>
    <property type="match status" value="3"/>
</dbReference>
<dbReference type="InterPro" id="IPR011992">
    <property type="entry name" value="EF-hand-dom_pair"/>
</dbReference>
<feature type="coiled-coil region" evidence="1">
    <location>
        <begin position="313"/>
        <end position="379"/>
    </location>
</feature>
<sequence>MDGRINYRQFLYYALPSEELELLTAKVKERFEYALDSELMLSVRDAFVAGIDRGGRKCRIISMKAMVEVGEKYGIFLSDAERERLISSFGVAVDSAEHLSSVRDNENTHGGPDARLALNYLLLHINPRLSCVERLLCHKIRQTMRVYAQEQRKRKATDAVPVPKIFEKFDETRCGRITRSAFRKCLSALGFDLMNIESEYRELVRSHTKQSPSDNVQNDGIASGTTSPPQGGVDLDEVVLEDVASTDNQHLKQPALVRQARKKTENLNKGSHQATSELIAKAIPAATEFQRRKQAFMDRMKAIASASSKNLVYEQVESKLQDQRMQAKERETNVISQQERLEQQVKQLHIPRNIHQDAARTLQRQYRHYKEQHQQKREVNRVTTTILEADLQLQSGLSKWAFADLNSLVDGILAEIERDVPEAKRTRVLTKKQLGYFFSKAPRIALPPELLWKLMNYFSVKETGMVAYRSLLKFIFSTATEDSEREKNQRLSVLRRLFFDVGYASYVFVSAGDMKEVGRISFKKFHECLSRLGARLSPKELYLVSILFDANGYEILYHALLQLLTQLPHYRGFAEALGRCHDFGISSLREKILTFVNSDDGRLTQDELLRVLMHLGSENQSFEPRDASLLFRMIAGNDDTTQRISIQDLCLRLEAVAKYAQKALPEEWNKYGMHHLQRLSWNCRKFICGSYSDLKYEFERFDWQEKGFVSLSEFVTIARRNGFLLFTEDQLKGIAKTFGVKTNGSFGINYRRFLDWTTPLPPVDMDVVEEKLRKCAQEQADKLPSKQLSEVFANWNKLLTTETESASEGVLSRANFVKICNTRLGLPLDENEMRTLLYTYDPQLSDQIDCGAFLRMNWREATITLKKRTEVAGDIANVKTLVEKISGKLQAQNDAPREIAEAFSYFDDSSDECVECGPFLLAMRKLGISLSPDDVQSLFAAFGEQPCKRKMNFVKFFKSSFDLPVHKSSEAKPNYQLSSENEQRLKCALEAAVKYSLPKIQQCFVQFQEFCVLHHFADIGPAKLWRQMESNGFIDVLSKRAAGLLSQKFSTVVYDADGDSRLSVSLKAVHTYLKDFLKDAPAQPALKHEDTVESAELATATASKPPRTTIAILSDFLESCNERGVDFRGELEACDRKYTGFVTAMELKETLLRLDIAKTASPASAEAVVGQLVRHFRSSERPDAVHYTTMLCEAISTWAGSDSRRSDQTTEHLRSRIRLKAGVAGQIDHADNAIYTRLDAAFSHFDREKKGFLTVESFCSGLQALNYTLAPDQLSALLLSMCVFRHSGGRISRTEFDSFVLDPYGSHLMKKLSDRLYSEVEPQSQDTMPRVAYLSRLLMECGGYSHQSNLPKETFWTQLERALERHLTTLEKHRLQHLFDVNRDGHIAYKLFLKVMSQWRSPVMNKAAVVQPRNNKSSEKRGVNVPEQRAKAKLEKQPHLEEKATDGKPHCACDAILWSLHNQMSSIDFDSQLDIVEEYLRLKDHKHTGSIKMKQLKRVFDQIGLSLSPDAFTSLQMYFPGLASSVTDEEQGELVAYGKLLLALEALHKKSSNDD</sequence>
<feature type="region of interest" description="Disordered" evidence="2">
    <location>
        <begin position="204"/>
        <end position="233"/>
    </location>
</feature>
<proteinExistence type="predicted"/>
<dbReference type="Gene3D" id="1.10.238.10">
    <property type="entry name" value="EF-hand"/>
    <property type="match status" value="4"/>
</dbReference>
<protein>
    <recommendedName>
        <fullName evidence="3">EF-hand domain-containing protein</fullName>
    </recommendedName>
</protein>
<dbReference type="InterPro" id="IPR052603">
    <property type="entry name" value="EFCB6"/>
</dbReference>
<feature type="domain" description="EF-hand" evidence="3">
    <location>
        <begin position="1233"/>
        <end position="1268"/>
    </location>
</feature>
<feature type="domain" description="EF-hand" evidence="3">
    <location>
        <begin position="689"/>
        <end position="724"/>
    </location>
</feature>
<evidence type="ECO:0000313" key="5">
    <source>
        <dbReference type="Proteomes" id="UP001632037"/>
    </source>
</evidence>
<evidence type="ECO:0000259" key="3">
    <source>
        <dbReference type="PROSITE" id="PS50222"/>
    </source>
</evidence>
<evidence type="ECO:0000256" key="2">
    <source>
        <dbReference type="SAM" id="MobiDB-lite"/>
    </source>
</evidence>
<feature type="domain" description="EF-hand" evidence="3">
    <location>
        <begin position="164"/>
        <end position="192"/>
    </location>
</feature>
<evidence type="ECO:0000313" key="4">
    <source>
        <dbReference type="EMBL" id="KAL3666822.1"/>
    </source>
</evidence>
<dbReference type="EMBL" id="JBIMZQ010000016">
    <property type="protein sequence ID" value="KAL3666822.1"/>
    <property type="molecule type" value="Genomic_DNA"/>
</dbReference>
<keyword evidence="1" id="KW-0175">Coiled coil</keyword>
<comment type="caution">
    <text evidence="4">The sequence shown here is derived from an EMBL/GenBank/DDBJ whole genome shotgun (WGS) entry which is preliminary data.</text>
</comment>
<dbReference type="Proteomes" id="UP001632037">
    <property type="component" value="Unassembled WGS sequence"/>
</dbReference>
<name>A0ABD3FKA2_9STRA</name>